<gene>
    <name evidence="1" type="ORF">HMPREF0542_11453</name>
</gene>
<dbReference type="EMBL" id="ACGS02000041">
    <property type="protein sequence ID" value="EFZ34513.1"/>
    <property type="molecule type" value="Genomic_DNA"/>
</dbReference>
<evidence type="ECO:0000313" key="2">
    <source>
        <dbReference type="Proteomes" id="UP000004099"/>
    </source>
</evidence>
<evidence type="ECO:0000313" key="1">
    <source>
        <dbReference type="EMBL" id="EFZ34513.1"/>
    </source>
</evidence>
<accession>E7FRC6</accession>
<reference evidence="1 2" key="1">
    <citation type="submission" date="2011-01" db="EMBL/GenBank/DDBJ databases">
        <authorList>
            <person name="Muzny D."/>
            <person name="Qin X."/>
            <person name="Buhay C."/>
            <person name="Dugan-Rocha S."/>
            <person name="Ding Y."/>
            <person name="Chen G."/>
            <person name="Hawes A."/>
            <person name="Holder M."/>
            <person name="Jhangiani S."/>
            <person name="Johnson A."/>
            <person name="Khan Z."/>
            <person name="Li Z."/>
            <person name="Liu W."/>
            <person name="Liu X."/>
            <person name="Perez L."/>
            <person name="Shen H."/>
            <person name="Wang Q."/>
            <person name="Watt J."/>
            <person name="Xi L."/>
            <person name="Xin Y."/>
            <person name="Zhou J."/>
            <person name="Deng J."/>
            <person name="Jiang H."/>
            <person name="Liu Y."/>
            <person name="Qu J."/>
            <person name="Song X.-Z."/>
            <person name="Zhang L."/>
            <person name="Villasana D."/>
            <person name="Johnson A."/>
            <person name="Liu J."/>
            <person name="Liyanage D."/>
            <person name="Lorensuhewa L."/>
            <person name="Robinson T."/>
            <person name="Song A."/>
            <person name="Song B.-B."/>
            <person name="Dinh H."/>
            <person name="Thornton R."/>
            <person name="Coyle M."/>
            <person name="Francisco L."/>
            <person name="Jackson L."/>
            <person name="Javaid M."/>
            <person name="Korchina V."/>
            <person name="Kovar C."/>
            <person name="Mata R."/>
            <person name="Mathew T."/>
            <person name="Ngo R."/>
            <person name="Nguyen L."/>
            <person name="Nguyen N."/>
            <person name="Okwuonu G."/>
            <person name="Ongeri F."/>
            <person name="Pham C."/>
            <person name="Simmons D."/>
            <person name="Wilczek-Boney K."/>
            <person name="Hale W."/>
            <person name="Jakkamsetti A."/>
            <person name="Pham P."/>
            <person name="Ruth R."/>
            <person name="San Lucas F."/>
            <person name="Warren J."/>
            <person name="Zhang J."/>
            <person name="Zhao Z."/>
            <person name="Zhou C."/>
            <person name="Zhu D."/>
            <person name="Lee S."/>
            <person name="Bess C."/>
            <person name="Blankenburg K."/>
            <person name="Forbes L."/>
            <person name="Fu Q."/>
            <person name="Gubbala S."/>
            <person name="Hirani K."/>
            <person name="Jayaseelan J.C."/>
            <person name="Lara F."/>
            <person name="Munidasa M."/>
            <person name="Palculict T."/>
            <person name="Patil S."/>
            <person name="Pu L.-L."/>
            <person name="Saada N."/>
            <person name="Tang L."/>
            <person name="Weissenberger G."/>
            <person name="Zhu Y."/>
            <person name="Hemphill L."/>
            <person name="Shang Y."/>
            <person name="Youmans B."/>
            <person name="Ayvaz T."/>
            <person name="Ross M."/>
            <person name="Santibanez J."/>
            <person name="Aqrawi P."/>
            <person name="Gross S."/>
            <person name="Joshi V."/>
            <person name="Fowler G."/>
            <person name="Nazareth L."/>
            <person name="Reid J."/>
            <person name="Worley K."/>
            <person name="Petrosino J."/>
            <person name="Highlander S."/>
            <person name="Gibbs R."/>
        </authorList>
    </citation>
    <scope>NUCLEOTIDE SEQUENCE [LARGE SCALE GENOMIC DNA]</scope>
    <source>
        <strain evidence="1 2">ATCC 25644</strain>
    </source>
</reference>
<proteinExistence type="predicted"/>
<sequence>MKTRIRKRMRLFLLEKEDIFQIKLFLLMINLSRLSLGSSVSWEMYVKLQWGNLLRAML</sequence>
<comment type="caution">
    <text evidence="1">The sequence shown here is derived from an EMBL/GenBank/DDBJ whole genome shotgun (WGS) entry which is preliminary data.</text>
</comment>
<dbReference type="HOGENOM" id="CLU_2973857_0_0_9"/>
<dbReference type="AlphaFoldDB" id="E7FRC6"/>
<organism evidence="1 2">
    <name type="scientific">Ligilactobacillus ruminis ATCC 25644</name>
    <dbReference type="NCBI Taxonomy" id="525362"/>
    <lineage>
        <taxon>Bacteria</taxon>
        <taxon>Bacillati</taxon>
        <taxon>Bacillota</taxon>
        <taxon>Bacilli</taxon>
        <taxon>Lactobacillales</taxon>
        <taxon>Lactobacillaceae</taxon>
        <taxon>Ligilactobacillus</taxon>
    </lineage>
</organism>
<protein>
    <submittedName>
        <fullName evidence="1">Uncharacterized protein</fullName>
    </submittedName>
</protein>
<dbReference type="Proteomes" id="UP000004099">
    <property type="component" value="Unassembled WGS sequence"/>
</dbReference>
<name>E7FRC6_9LACO</name>